<evidence type="ECO:0000313" key="1">
    <source>
        <dbReference type="EMBL" id="EPS28499.1"/>
    </source>
</evidence>
<dbReference type="AlphaFoldDB" id="S7ZDY2"/>
<dbReference type="HOGENOM" id="CLU_3224780_0_0_1"/>
<accession>S7ZDY2</accession>
<name>S7ZDY2_PENO1</name>
<organism evidence="1 2">
    <name type="scientific">Penicillium oxalicum (strain 114-2 / CGMCC 5302)</name>
    <name type="common">Penicillium decumbens</name>
    <dbReference type="NCBI Taxonomy" id="933388"/>
    <lineage>
        <taxon>Eukaryota</taxon>
        <taxon>Fungi</taxon>
        <taxon>Dikarya</taxon>
        <taxon>Ascomycota</taxon>
        <taxon>Pezizomycotina</taxon>
        <taxon>Eurotiomycetes</taxon>
        <taxon>Eurotiomycetidae</taxon>
        <taxon>Eurotiales</taxon>
        <taxon>Aspergillaceae</taxon>
        <taxon>Penicillium</taxon>
    </lineage>
</organism>
<keyword evidence="2" id="KW-1185">Reference proteome</keyword>
<dbReference type="Proteomes" id="UP000019376">
    <property type="component" value="Unassembled WGS sequence"/>
</dbReference>
<protein>
    <submittedName>
        <fullName evidence="1">Uncharacterized protein</fullName>
    </submittedName>
</protein>
<sequence length="44" mass="5090">MVRGCKMVRNIPVDVKGVMEGPKFREPYAPYVQPVSTNRKNKIR</sequence>
<evidence type="ECO:0000313" key="2">
    <source>
        <dbReference type="Proteomes" id="UP000019376"/>
    </source>
</evidence>
<proteinExistence type="predicted"/>
<gene>
    <name evidence="1" type="ORF">PDE_03445</name>
</gene>
<reference evidence="1 2" key="1">
    <citation type="journal article" date="2013" name="PLoS ONE">
        <title>Genomic and secretomic analyses reveal unique features of the lignocellulolytic enzyme system of Penicillium decumbens.</title>
        <authorList>
            <person name="Liu G."/>
            <person name="Zhang L."/>
            <person name="Wei X."/>
            <person name="Zou G."/>
            <person name="Qin Y."/>
            <person name="Ma L."/>
            <person name="Li J."/>
            <person name="Zheng H."/>
            <person name="Wang S."/>
            <person name="Wang C."/>
            <person name="Xun L."/>
            <person name="Zhao G.-P."/>
            <person name="Zhou Z."/>
            <person name="Qu Y."/>
        </authorList>
    </citation>
    <scope>NUCLEOTIDE SEQUENCE [LARGE SCALE GENOMIC DNA]</scope>
    <source>
        <strain evidence="2">114-2 / CGMCC 5302</strain>
    </source>
</reference>
<dbReference type="EMBL" id="KB644411">
    <property type="protein sequence ID" value="EPS28499.1"/>
    <property type="molecule type" value="Genomic_DNA"/>
</dbReference>